<evidence type="ECO:0000256" key="1">
    <source>
        <dbReference type="SAM" id="MobiDB-lite"/>
    </source>
</evidence>
<evidence type="ECO:0000313" key="3">
    <source>
        <dbReference type="Proteomes" id="UP000799118"/>
    </source>
</evidence>
<feature type="compositionally biased region" description="Low complexity" evidence="1">
    <location>
        <begin position="137"/>
        <end position="165"/>
    </location>
</feature>
<name>A0A6A4HL01_9AGAR</name>
<sequence>MLNDPFSLSSTLPGDFLHPPSLAESILSNFDSTVAFYPKLSVELACPSGWVKLTPKTKPDASKETSASKTTKKPASKAAATKATTKSKTTKAATTKSKAATKAPAKKSTTTAQSTKAATKAPATEEGRCQRRKLSAKPKASTTTKKTTTAKRAPAKKAVTGTSATSKVKTAAKKMTKKACFEACCCQAQTGNNQIPQWTHAGTCASAGRYGGGGRLPPSLSSLLSPSQFACEWYRLITMEDHENNIGSCEGSILHATNILLQSSTALGQIQSGSRGEAGKKERKDDAMKKRRCVNQSYSLVGGAHNLLRHGYDGGARANLTDRDKRGGATLMDDKGNNGQKNIVYEMTEQLHVHPTNTELLNSQNATAISVIASKSLVVNASAAMSSSRASEA</sequence>
<protein>
    <submittedName>
        <fullName evidence="2">Uncharacterized protein</fullName>
    </submittedName>
</protein>
<proteinExistence type="predicted"/>
<evidence type="ECO:0000313" key="2">
    <source>
        <dbReference type="EMBL" id="KAE9398693.1"/>
    </source>
</evidence>
<feature type="compositionally biased region" description="Basic and acidic residues" evidence="1">
    <location>
        <begin position="277"/>
        <end position="288"/>
    </location>
</feature>
<dbReference type="Proteomes" id="UP000799118">
    <property type="component" value="Unassembled WGS sequence"/>
</dbReference>
<gene>
    <name evidence="2" type="ORF">BT96DRAFT_1105619</name>
</gene>
<dbReference type="EMBL" id="ML769479">
    <property type="protein sequence ID" value="KAE9398693.1"/>
    <property type="molecule type" value="Genomic_DNA"/>
</dbReference>
<dbReference type="AlphaFoldDB" id="A0A6A4HL01"/>
<feature type="region of interest" description="Disordered" evidence="1">
    <location>
        <begin position="270"/>
        <end position="289"/>
    </location>
</feature>
<feature type="compositionally biased region" description="Low complexity" evidence="1">
    <location>
        <begin position="76"/>
        <end position="122"/>
    </location>
</feature>
<reference evidence="2" key="1">
    <citation type="journal article" date="2019" name="Environ. Microbiol.">
        <title>Fungal ecological strategies reflected in gene transcription - a case study of two litter decomposers.</title>
        <authorList>
            <person name="Barbi F."/>
            <person name="Kohler A."/>
            <person name="Barry K."/>
            <person name="Baskaran P."/>
            <person name="Daum C."/>
            <person name="Fauchery L."/>
            <person name="Ihrmark K."/>
            <person name="Kuo A."/>
            <person name="LaButti K."/>
            <person name="Lipzen A."/>
            <person name="Morin E."/>
            <person name="Grigoriev I.V."/>
            <person name="Henrissat B."/>
            <person name="Lindahl B."/>
            <person name="Martin F."/>
        </authorList>
    </citation>
    <scope>NUCLEOTIDE SEQUENCE</scope>
    <source>
        <strain evidence="2">JB14</strain>
    </source>
</reference>
<organism evidence="2 3">
    <name type="scientific">Gymnopus androsaceus JB14</name>
    <dbReference type="NCBI Taxonomy" id="1447944"/>
    <lineage>
        <taxon>Eukaryota</taxon>
        <taxon>Fungi</taxon>
        <taxon>Dikarya</taxon>
        <taxon>Basidiomycota</taxon>
        <taxon>Agaricomycotina</taxon>
        <taxon>Agaricomycetes</taxon>
        <taxon>Agaricomycetidae</taxon>
        <taxon>Agaricales</taxon>
        <taxon>Marasmiineae</taxon>
        <taxon>Omphalotaceae</taxon>
        <taxon>Gymnopus</taxon>
    </lineage>
</organism>
<accession>A0A6A4HL01</accession>
<feature type="region of interest" description="Disordered" evidence="1">
    <location>
        <begin position="51"/>
        <end position="165"/>
    </location>
</feature>
<keyword evidence="3" id="KW-1185">Reference proteome</keyword>